<dbReference type="EMBL" id="JBIYDN010000035">
    <property type="protein sequence ID" value="MFK4447480.1"/>
    <property type="molecule type" value="Genomic_DNA"/>
</dbReference>
<gene>
    <name evidence="1" type="ORF">ABH943_007516</name>
</gene>
<reference evidence="1 2" key="1">
    <citation type="submission" date="2024-10" db="EMBL/GenBank/DDBJ databases">
        <authorList>
            <person name="Deangelis K."/>
            <person name="Huntemann M."/>
            <person name="Clum A."/>
            <person name="Wang J."/>
            <person name="Palaniappan K."/>
            <person name="Ritter S."/>
            <person name="Chen I.-M."/>
            <person name="Stamatis D."/>
            <person name="Reddy T."/>
            <person name="O'Malley R."/>
            <person name="Daum C."/>
            <person name="Ng V."/>
            <person name="Ivanova N."/>
            <person name="Kyrpides N."/>
            <person name="Woyke T."/>
        </authorList>
    </citation>
    <scope>NUCLEOTIDE SEQUENCE [LARGE SCALE GENOMIC DNA]</scope>
    <source>
        <strain evidence="1 2">GAS97</strain>
    </source>
</reference>
<dbReference type="RefSeq" id="WP_404613136.1">
    <property type="nucleotide sequence ID" value="NZ_JBIYDN010000035.1"/>
</dbReference>
<accession>A0ABW8MUT5</accession>
<sequence length="264" mass="29970">MLIFEITTPGARLVTDDHDQWWKITGLLQHLKLQFFEANAALNLFNQASDEAPKTTSPDFASYERDRQRRAVIQRELEQERGAPTSEEDIEEIRFDTEVRLKRERWLEGAAPRELLAVTPFIYARAFLYALDMFEKFLGVLAAEPDVPEAITQIHRQLLAIFPSLRAIRNSNQHFEDRARGLGAGKPPTQMELKPVDNEFVKAAEGAVLAVNVLNGSKYGSTMADGHYGEVDVSIESMEHLQRILESVLASFQWRGPKQHLPSL</sequence>
<evidence type="ECO:0000313" key="2">
    <source>
        <dbReference type="Proteomes" id="UP001620514"/>
    </source>
</evidence>
<protein>
    <submittedName>
        <fullName evidence="1">Uncharacterized protein</fullName>
    </submittedName>
</protein>
<reference evidence="1 2" key="2">
    <citation type="submission" date="2024-11" db="EMBL/GenBank/DDBJ databases">
        <title>Using genomics to understand microbial adaptation to soil warming.</title>
        <authorList>
            <person name="Deangelis K.M. PhD."/>
        </authorList>
    </citation>
    <scope>NUCLEOTIDE SEQUENCE [LARGE SCALE GENOMIC DNA]</scope>
    <source>
        <strain evidence="1 2">GAS97</strain>
    </source>
</reference>
<dbReference type="Proteomes" id="UP001620514">
    <property type="component" value="Unassembled WGS sequence"/>
</dbReference>
<name>A0ABW8MUT5_9BURK</name>
<keyword evidence="2" id="KW-1185">Reference proteome</keyword>
<proteinExistence type="predicted"/>
<evidence type="ECO:0000313" key="1">
    <source>
        <dbReference type="EMBL" id="MFK4447480.1"/>
    </source>
</evidence>
<comment type="caution">
    <text evidence="1">The sequence shown here is derived from an EMBL/GenBank/DDBJ whole genome shotgun (WGS) entry which is preliminary data.</text>
</comment>
<organism evidence="1 2">
    <name type="scientific">Caballeronia udeis</name>
    <dbReference type="NCBI Taxonomy" id="1232866"/>
    <lineage>
        <taxon>Bacteria</taxon>
        <taxon>Pseudomonadati</taxon>
        <taxon>Pseudomonadota</taxon>
        <taxon>Betaproteobacteria</taxon>
        <taxon>Burkholderiales</taxon>
        <taxon>Burkholderiaceae</taxon>
        <taxon>Caballeronia</taxon>
    </lineage>
</organism>